<feature type="transmembrane region" description="Helical" evidence="6">
    <location>
        <begin position="302"/>
        <end position="324"/>
    </location>
</feature>
<proteinExistence type="inferred from homology"/>
<dbReference type="GO" id="GO:0055085">
    <property type="term" value="P:transmembrane transport"/>
    <property type="evidence" value="ECO:0007669"/>
    <property type="project" value="TreeGrafter"/>
</dbReference>
<reference evidence="8" key="1">
    <citation type="submission" date="2018-02" db="EMBL/GenBank/DDBJ databases">
        <authorList>
            <person name="Hausmann B."/>
        </authorList>
    </citation>
    <scope>NUCLEOTIDE SEQUENCE [LARGE SCALE GENOMIC DNA]</scope>
    <source>
        <strain evidence="8">Peat soil MAG SbA5</strain>
    </source>
</reference>
<gene>
    <name evidence="7" type="ORF">SBA5_10073</name>
</gene>
<feature type="transmembrane region" description="Helical" evidence="6">
    <location>
        <begin position="37"/>
        <end position="58"/>
    </location>
</feature>
<evidence type="ECO:0000313" key="8">
    <source>
        <dbReference type="Proteomes" id="UP000239735"/>
    </source>
</evidence>
<dbReference type="Pfam" id="PF01594">
    <property type="entry name" value="AI-2E_transport"/>
    <property type="match status" value="1"/>
</dbReference>
<evidence type="ECO:0000256" key="6">
    <source>
        <dbReference type="SAM" id="Phobius"/>
    </source>
</evidence>
<name>A0A2N9L230_9BACT</name>
<evidence type="ECO:0000256" key="2">
    <source>
        <dbReference type="ARBA" id="ARBA00009773"/>
    </source>
</evidence>
<evidence type="ECO:0000256" key="3">
    <source>
        <dbReference type="ARBA" id="ARBA00022692"/>
    </source>
</evidence>
<organism evidence="7 8">
    <name type="scientific">Candidatus Sulfuritelmatomonas gaucii</name>
    <dbReference type="NCBI Taxonomy" id="2043161"/>
    <lineage>
        <taxon>Bacteria</taxon>
        <taxon>Pseudomonadati</taxon>
        <taxon>Acidobacteriota</taxon>
        <taxon>Terriglobia</taxon>
        <taxon>Terriglobales</taxon>
        <taxon>Acidobacteriaceae</taxon>
        <taxon>Candidatus Sulfuritelmatomonas</taxon>
    </lineage>
</organism>
<dbReference type="Proteomes" id="UP000239735">
    <property type="component" value="Unassembled WGS sequence"/>
</dbReference>
<dbReference type="EMBL" id="OKRB01000001">
    <property type="protein sequence ID" value="SPE17387.1"/>
    <property type="molecule type" value="Genomic_DNA"/>
</dbReference>
<dbReference type="PANTHER" id="PTHR21716">
    <property type="entry name" value="TRANSMEMBRANE PROTEIN"/>
    <property type="match status" value="1"/>
</dbReference>
<feature type="transmembrane region" description="Helical" evidence="6">
    <location>
        <begin position="70"/>
        <end position="91"/>
    </location>
</feature>
<evidence type="ECO:0000256" key="5">
    <source>
        <dbReference type="ARBA" id="ARBA00023136"/>
    </source>
</evidence>
<protein>
    <submittedName>
        <fullName evidence="7">Putative membrane protein</fullName>
    </submittedName>
</protein>
<dbReference type="OrthoDB" id="117595at2"/>
<dbReference type="GO" id="GO:0016020">
    <property type="term" value="C:membrane"/>
    <property type="evidence" value="ECO:0007669"/>
    <property type="project" value="UniProtKB-SubCell"/>
</dbReference>
<dbReference type="InterPro" id="IPR002549">
    <property type="entry name" value="AI-2E-like"/>
</dbReference>
<sequence length="344" mass="37695">MTQSSLLSRKVRGHIVFSFLIVAAAYVAWLVRGVLVLLYVSALFAVVLTPVVHATSRIRIGKWRPFRGSLAILILLLIVAGALTVFGFLALPPFIRDMQSLDVDLPARAPALLQKIRQIPFAERLGSGDLINWVQDALSRAATFLFFSVKTWAGAFVQVVAGFVLTLYFILEGDTAYHWFLSFLSPKPRQRLDATLQRAATRMQKWLLGQASLMLILGMASTIVFLVLDIRYAYALGVLSGLLNVVPVLGAAVSVTLALLVAAVDSWGRVLGVAIFFLIYLQIENTWLVPRIMQRRVNLPALGIFVALVLGSTLEGIPGAMVAIPTAVLVTELVDEYLVHKDEA</sequence>
<evidence type="ECO:0000256" key="1">
    <source>
        <dbReference type="ARBA" id="ARBA00004141"/>
    </source>
</evidence>
<accession>A0A2N9L230</accession>
<comment type="similarity">
    <text evidence="2">Belongs to the autoinducer-2 exporter (AI-2E) (TC 2.A.86) family.</text>
</comment>
<keyword evidence="4 6" id="KW-1133">Transmembrane helix</keyword>
<feature type="transmembrane region" description="Helical" evidence="6">
    <location>
        <begin position="248"/>
        <end position="281"/>
    </location>
</feature>
<dbReference type="PANTHER" id="PTHR21716:SF62">
    <property type="entry name" value="TRANSPORT PROTEIN YDBI-RELATED"/>
    <property type="match status" value="1"/>
</dbReference>
<feature type="transmembrane region" description="Helical" evidence="6">
    <location>
        <begin position="12"/>
        <end position="31"/>
    </location>
</feature>
<dbReference type="AlphaFoldDB" id="A0A2N9L230"/>
<evidence type="ECO:0000313" key="7">
    <source>
        <dbReference type="EMBL" id="SPE17387.1"/>
    </source>
</evidence>
<feature type="transmembrane region" description="Helical" evidence="6">
    <location>
        <begin position="206"/>
        <end position="228"/>
    </location>
</feature>
<evidence type="ECO:0000256" key="4">
    <source>
        <dbReference type="ARBA" id="ARBA00022989"/>
    </source>
</evidence>
<comment type="subcellular location">
    <subcellularLocation>
        <location evidence="1">Membrane</location>
        <topology evidence="1">Multi-pass membrane protein</topology>
    </subcellularLocation>
</comment>
<keyword evidence="3 6" id="KW-0812">Transmembrane</keyword>
<keyword evidence="5 6" id="KW-0472">Membrane</keyword>